<keyword evidence="2" id="KW-1277">Toxin-antitoxin system</keyword>
<evidence type="ECO:0000256" key="1">
    <source>
        <dbReference type="ARBA" id="ARBA00022553"/>
    </source>
</evidence>
<dbReference type="GO" id="GO:0110001">
    <property type="term" value="C:toxin-antitoxin complex"/>
    <property type="evidence" value="ECO:0007669"/>
    <property type="project" value="InterPro"/>
</dbReference>
<dbReference type="EMBL" id="FLQX01000013">
    <property type="protein sequence ID" value="SBT03637.1"/>
    <property type="molecule type" value="Genomic_DNA"/>
</dbReference>
<keyword evidence="8" id="KW-1185">Reference proteome</keyword>
<keyword evidence="1" id="KW-0597">Phosphoprotein</keyword>
<dbReference type="GO" id="GO:0000166">
    <property type="term" value="F:nucleotide binding"/>
    <property type="evidence" value="ECO:0007669"/>
    <property type="project" value="UniProtKB-KW"/>
</dbReference>
<dbReference type="GO" id="GO:0016787">
    <property type="term" value="F:hydrolase activity"/>
    <property type="evidence" value="ECO:0007669"/>
    <property type="project" value="UniProtKB-KW"/>
</dbReference>
<dbReference type="Pfam" id="PF01934">
    <property type="entry name" value="HepT-like"/>
    <property type="match status" value="1"/>
</dbReference>
<dbReference type="PANTHER" id="PTHR34139">
    <property type="entry name" value="UPF0331 PROTEIN MJ0127"/>
    <property type="match status" value="1"/>
</dbReference>
<evidence type="ECO:0000256" key="5">
    <source>
        <dbReference type="ARBA" id="ARBA00022801"/>
    </source>
</evidence>
<proteinExistence type="inferred from homology"/>
<evidence type="ECO:0000256" key="4">
    <source>
        <dbReference type="ARBA" id="ARBA00022741"/>
    </source>
</evidence>
<protein>
    <recommendedName>
        <fullName evidence="9">DUF86 domain-containing protein</fullName>
    </recommendedName>
</protein>
<dbReference type="GO" id="GO:0004540">
    <property type="term" value="F:RNA nuclease activity"/>
    <property type="evidence" value="ECO:0007669"/>
    <property type="project" value="InterPro"/>
</dbReference>
<dbReference type="Proteomes" id="UP000199169">
    <property type="component" value="Unassembled WGS sequence"/>
</dbReference>
<organism evidence="7 8">
    <name type="scientific">Candidatus Accumulibacter aalborgensis</name>
    <dbReference type="NCBI Taxonomy" id="1860102"/>
    <lineage>
        <taxon>Bacteria</taxon>
        <taxon>Pseudomonadati</taxon>
        <taxon>Pseudomonadota</taxon>
        <taxon>Betaproteobacteria</taxon>
        <taxon>Candidatus Accumulibacter</taxon>
    </lineage>
</organism>
<dbReference type="InterPro" id="IPR008201">
    <property type="entry name" value="HepT-like"/>
</dbReference>
<dbReference type="PANTHER" id="PTHR34139:SF1">
    <property type="entry name" value="RNASE MJ1380-RELATED"/>
    <property type="match status" value="1"/>
</dbReference>
<evidence type="ECO:0000313" key="8">
    <source>
        <dbReference type="Proteomes" id="UP000199169"/>
    </source>
</evidence>
<keyword evidence="3" id="KW-0540">Nuclease</keyword>
<comment type="similarity">
    <text evidence="6">Belongs to the HepT RNase toxin family.</text>
</comment>
<dbReference type="STRING" id="1860102.ACCAA_110022"/>
<evidence type="ECO:0008006" key="9">
    <source>
        <dbReference type="Google" id="ProtNLM"/>
    </source>
</evidence>
<evidence type="ECO:0000313" key="7">
    <source>
        <dbReference type="EMBL" id="SBT03637.1"/>
    </source>
</evidence>
<gene>
    <name evidence="7" type="ORF">ACCAA_110022</name>
</gene>
<evidence type="ECO:0000256" key="3">
    <source>
        <dbReference type="ARBA" id="ARBA00022722"/>
    </source>
</evidence>
<reference evidence="7 8" key="1">
    <citation type="submission" date="2016-06" db="EMBL/GenBank/DDBJ databases">
        <authorList>
            <person name="Kjaerup R.B."/>
            <person name="Dalgaard T.S."/>
            <person name="Juul-Madsen H.R."/>
        </authorList>
    </citation>
    <scope>NUCLEOTIDE SEQUENCE [LARGE SCALE GENOMIC DNA]</scope>
    <source>
        <strain evidence="7">3</strain>
    </source>
</reference>
<sequence>MNARRLRQLDYVGHMIDAIRLVHGYVEGTSREEFFADRKTQQAVILNILVLGEAATQLGNAYPEWAEQHSEVPWRSMRGMRNRLAHGYFEINLEVVWDTIKMSLPELEEKLAKVLHETPYREDL</sequence>
<accession>A0A1A8XGY9</accession>
<evidence type="ECO:0000256" key="2">
    <source>
        <dbReference type="ARBA" id="ARBA00022649"/>
    </source>
</evidence>
<name>A0A1A8XGY9_9PROT</name>
<dbReference type="InterPro" id="IPR051813">
    <property type="entry name" value="HepT_RNase_toxin"/>
</dbReference>
<evidence type="ECO:0000256" key="6">
    <source>
        <dbReference type="ARBA" id="ARBA00024207"/>
    </source>
</evidence>
<dbReference type="AlphaFoldDB" id="A0A1A8XGY9"/>
<dbReference type="Gene3D" id="1.20.120.580">
    <property type="entry name" value="bsu32300-like"/>
    <property type="match status" value="1"/>
</dbReference>
<keyword evidence="4" id="KW-0547">Nucleotide-binding</keyword>
<dbReference type="InterPro" id="IPR037038">
    <property type="entry name" value="HepT-like_sf"/>
</dbReference>
<keyword evidence="5" id="KW-0378">Hydrolase</keyword>